<dbReference type="InterPro" id="IPR036388">
    <property type="entry name" value="WH-like_DNA-bd_sf"/>
</dbReference>
<dbReference type="AlphaFoldDB" id="A0A807LI42"/>
<protein>
    <submittedName>
        <fullName evidence="5">DeoR family transcriptional regulator</fullName>
    </submittedName>
</protein>
<dbReference type="SUPFAM" id="SSF100950">
    <property type="entry name" value="NagB/RpiA/CoA transferase-like"/>
    <property type="match status" value="1"/>
</dbReference>
<dbReference type="RefSeq" id="WP_076769609.1">
    <property type="nucleotide sequence ID" value="NZ_CP019445.1"/>
</dbReference>
<dbReference type="Gene3D" id="1.10.10.10">
    <property type="entry name" value="Winged helix-like DNA-binding domain superfamily/Winged helix DNA-binding domain"/>
    <property type="match status" value="1"/>
</dbReference>
<dbReference type="InterPro" id="IPR036390">
    <property type="entry name" value="WH_DNA-bd_sf"/>
</dbReference>
<dbReference type="Pfam" id="PF00455">
    <property type="entry name" value="DeoRC"/>
    <property type="match status" value="1"/>
</dbReference>
<evidence type="ECO:0000256" key="1">
    <source>
        <dbReference type="ARBA" id="ARBA00022491"/>
    </source>
</evidence>
<dbReference type="InterPro" id="IPR014036">
    <property type="entry name" value="DeoR-like_C"/>
</dbReference>
<dbReference type="Gene3D" id="3.40.50.1360">
    <property type="match status" value="1"/>
</dbReference>
<gene>
    <name evidence="5" type="ORF">BWI95_13035</name>
</gene>
<keyword evidence="2" id="KW-0805">Transcription regulation</keyword>
<dbReference type="SUPFAM" id="SSF46785">
    <property type="entry name" value="Winged helix' DNA-binding domain"/>
    <property type="match status" value="1"/>
</dbReference>
<feature type="domain" description="HTH deoR-type" evidence="4">
    <location>
        <begin position="3"/>
        <end position="58"/>
    </location>
</feature>
<dbReference type="Proteomes" id="UP000187148">
    <property type="component" value="Chromosome"/>
</dbReference>
<dbReference type="InterPro" id="IPR001034">
    <property type="entry name" value="DeoR_HTH"/>
</dbReference>
<reference evidence="5 6" key="1">
    <citation type="submission" date="2017-01" db="EMBL/GenBank/DDBJ databases">
        <authorList>
            <person name="Cao J.-M."/>
        </authorList>
    </citation>
    <scope>NUCLEOTIDE SEQUENCE [LARGE SCALE GENOMIC DNA]</scope>
    <source>
        <strain evidence="5 6">888-76</strain>
    </source>
</reference>
<organism evidence="5 6">
    <name type="scientific">Kosakonia cowanii JCM 10956 = DSM 18146</name>
    <dbReference type="NCBI Taxonomy" id="1300165"/>
    <lineage>
        <taxon>Bacteria</taxon>
        <taxon>Pseudomonadati</taxon>
        <taxon>Pseudomonadota</taxon>
        <taxon>Gammaproteobacteria</taxon>
        <taxon>Enterobacterales</taxon>
        <taxon>Enterobacteriaceae</taxon>
        <taxon>Kosakonia</taxon>
    </lineage>
</organism>
<dbReference type="PRINTS" id="PR00037">
    <property type="entry name" value="HTHLACR"/>
</dbReference>
<name>A0A807LI42_9ENTR</name>
<proteinExistence type="predicted"/>
<dbReference type="EMBL" id="CP019445">
    <property type="protein sequence ID" value="APZ05903.1"/>
    <property type="molecule type" value="Genomic_DNA"/>
</dbReference>
<keyword evidence="1" id="KW-0678">Repressor</keyword>
<accession>A0A807LI42</accession>
<dbReference type="PROSITE" id="PS51000">
    <property type="entry name" value="HTH_DEOR_2"/>
    <property type="match status" value="1"/>
</dbReference>
<keyword evidence="3" id="KW-0804">Transcription</keyword>
<evidence type="ECO:0000313" key="6">
    <source>
        <dbReference type="Proteomes" id="UP000187148"/>
    </source>
</evidence>
<dbReference type="KEGG" id="kco:BWI95_13035"/>
<sequence>MLSSQRKQKILEMLARDKQVLSRELSQHFAISEDSIRRDLRELAADGLLQRVHGGALAVSAAIAPFEVRKSVNIHAKRVIAQKAVNLIQPGNIVIIDGGTTSEEMVTLLPPDLAFTVVTHSPTIAAGLINLPNVDVIVIGGQLYKHSMVTVGASMIESIRRINADLFFMGVTGVHEQAGFTTGNYEEACVKRALSERAAETVVLASPEKINSASAFGIGDLTLASTLLVDEPLDEKMSALFKQLQISVL</sequence>
<dbReference type="PANTHER" id="PTHR30363:SF4">
    <property type="entry name" value="GLYCEROL-3-PHOSPHATE REGULON REPRESSOR"/>
    <property type="match status" value="1"/>
</dbReference>
<evidence type="ECO:0000256" key="2">
    <source>
        <dbReference type="ARBA" id="ARBA00023015"/>
    </source>
</evidence>
<dbReference type="Pfam" id="PF08220">
    <property type="entry name" value="HTH_DeoR"/>
    <property type="match status" value="1"/>
</dbReference>
<dbReference type="PANTHER" id="PTHR30363">
    <property type="entry name" value="HTH-TYPE TRANSCRIPTIONAL REGULATOR SRLR-RELATED"/>
    <property type="match status" value="1"/>
</dbReference>
<evidence type="ECO:0000256" key="3">
    <source>
        <dbReference type="ARBA" id="ARBA00023163"/>
    </source>
</evidence>
<dbReference type="SMART" id="SM01134">
    <property type="entry name" value="DeoRC"/>
    <property type="match status" value="1"/>
</dbReference>
<evidence type="ECO:0000313" key="5">
    <source>
        <dbReference type="EMBL" id="APZ05903.1"/>
    </source>
</evidence>
<evidence type="ECO:0000259" key="4">
    <source>
        <dbReference type="PROSITE" id="PS51000"/>
    </source>
</evidence>
<dbReference type="GO" id="GO:0003700">
    <property type="term" value="F:DNA-binding transcription factor activity"/>
    <property type="evidence" value="ECO:0007669"/>
    <property type="project" value="InterPro"/>
</dbReference>
<dbReference type="InterPro" id="IPR050313">
    <property type="entry name" value="Carb_Metab_HTH_regulators"/>
</dbReference>
<keyword evidence="6" id="KW-1185">Reference proteome</keyword>
<dbReference type="InterPro" id="IPR037171">
    <property type="entry name" value="NagB/RpiA_transferase-like"/>
</dbReference>
<dbReference type="SMART" id="SM00420">
    <property type="entry name" value="HTH_DEOR"/>
    <property type="match status" value="1"/>
</dbReference>